<feature type="region of interest" description="Disordered" evidence="1">
    <location>
        <begin position="1"/>
        <end position="20"/>
    </location>
</feature>
<accession>A0A9W9EY85</accession>
<feature type="compositionally biased region" description="Basic and acidic residues" evidence="1">
    <location>
        <begin position="37"/>
        <end position="51"/>
    </location>
</feature>
<dbReference type="RefSeq" id="XP_056472188.1">
    <property type="nucleotide sequence ID" value="XM_056621382.1"/>
</dbReference>
<feature type="compositionally biased region" description="Polar residues" evidence="1">
    <location>
        <begin position="1"/>
        <end position="11"/>
    </location>
</feature>
<dbReference type="EMBL" id="JAPQKI010000009">
    <property type="protein sequence ID" value="KAJ5090207.1"/>
    <property type="molecule type" value="Genomic_DNA"/>
</dbReference>
<dbReference type="Proteomes" id="UP001149074">
    <property type="component" value="Unassembled WGS sequence"/>
</dbReference>
<reference evidence="2" key="1">
    <citation type="submission" date="2022-11" db="EMBL/GenBank/DDBJ databases">
        <authorList>
            <person name="Petersen C."/>
        </authorList>
    </citation>
    <scope>NUCLEOTIDE SEQUENCE</scope>
    <source>
        <strain evidence="2">IBT 30761</strain>
    </source>
</reference>
<dbReference type="GeneID" id="81360361"/>
<evidence type="ECO:0000313" key="3">
    <source>
        <dbReference type="Proteomes" id="UP001149074"/>
    </source>
</evidence>
<organism evidence="2 3">
    <name type="scientific">Penicillium argentinense</name>
    <dbReference type="NCBI Taxonomy" id="1131581"/>
    <lineage>
        <taxon>Eukaryota</taxon>
        <taxon>Fungi</taxon>
        <taxon>Dikarya</taxon>
        <taxon>Ascomycota</taxon>
        <taxon>Pezizomycotina</taxon>
        <taxon>Eurotiomycetes</taxon>
        <taxon>Eurotiomycetidae</taxon>
        <taxon>Eurotiales</taxon>
        <taxon>Aspergillaceae</taxon>
        <taxon>Penicillium</taxon>
    </lineage>
</organism>
<evidence type="ECO:0000313" key="2">
    <source>
        <dbReference type="EMBL" id="KAJ5090207.1"/>
    </source>
</evidence>
<comment type="caution">
    <text evidence="2">The sequence shown here is derived from an EMBL/GenBank/DDBJ whole genome shotgun (WGS) entry which is preliminary data.</text>
</comment>
<gene>
    <name evidence="2" type="ORF">N7532_008891</name>
</gene>
<proteinExistence type="predicted"/>
<dbReference type="AlphaFoldDB" id="A0A9W9EY85"/>
<sequence>MVSSSSLQRSPEGTLPRTDVQLAKNAWKYVNRKIKEHRQNRDKMSEGDSNLHKTQSQESGASKADTLVPTGDATVKKGQK</sequence>
<evidence type="ECO:0000256" key="1">
    <source>
        <dbReference type="SAM" id="MobiDB-lite"/>
    </source>
</evidence>
<reference evidence="2" key="2">
    <citation type="journal article" date="2023" name="IMA Fungus">
        <title>Comparative genomic study of the Penicillium genus elucidates a diverse pangenome and 15 lateral gene transfer events.</title>
        <authorList>
            <person name="Petersen C."/>
            <person name="Sorensen T."/>
            <person name="Nielsen M.R."/>
            <person name="Sondergaard T.E."/>
            <person name="Sorensen J.L."/>
            <person name="Fitzpatrick D.A."/>
            <person name="Frisvad J.C."/>
            <person name="Nielsen K.L."/>
        </authorList>
    </citation>
    <scope>NUCLEOTIDE SEQUENCE</scope>
    <source>
        <strain evidence="2">IBT 30761</strain>
    </source>
</reference>
<dbReference type="OrthoDB" id="4303010at2759"/>
<keyword evidence="3" id="KW-1185">Reference proteome</keyword>
<name>A0A9W9EY85_9EURO</name>
<protein>
    <submittedName>
        <fullName evidence="2">Uncharacterized protein</fullName>
    </submittedName>
</protein>
<feature type="region of interest" description="Disordered" evidence="1">
    <location>
        <begin position="32"/>
        <end position="80"/>
    </location>
</feature>